<evidence type="ECO:0008006" key="4">
    <source>
        <dbReference type="Google" id="ProtNLM"/>
    </source>
</evidence>
<organism evidence="2 3">
    <name type="scientific">Bdellovibrio bacteriovorus</name>
    <dbReference type="NCBI Taxonomy" id="959"/>
    <lineage>
        <taxon>Bacteria</taxon>
        <taxon>Pseudomonadati</taxon>
        <taxon>Bdellovibrionota</taxon>
        <taxon>Bdellovibrionia</taxon>
        <taxon>Bdellovibrionales</taxon>
        <taxon>Pseudobdellovibrionaceae</taxon>
        <taxon>Bdellovibrio</taxon>
    </lineage>
</organism>
<proteinExistence type="predicted"/>
<protein>
    <recommendedName>
        <fullName evidence="4">ECF transporter S component</fullName>
    </recommendedName>
</protein>
<comment type="caution">
    <text evidence="2">The sequence shown here is derived from an EMBL/GenBank/DDBJ whole genome shotgun (WGS) entry which is preliminary data.</text>
</comment>
<reference evidence="2 3" key="1">
    <citation type="submission" date="2016-03" db="EMBL/GenBank/DDBJ databases">
        <authorList>
            <person name="Ploux O."/>
        </authorList>
    </citation>
    <scope>NUCLEOTIDE SEQUENCE [LARGE SCALE GENOMIC DNA]</scope>
    <source>
        <strain evidence="2 3">BER2</strain>
    </source>
</reference>
<evidence type="ECO:0000256" key="1">
    <source>
        <dbReference type="SAM" id="Phobius"/>
    </source>
</evidence>
<keyword evidence="1" id="KW-0472">Membrane</keyword>
<accession>A0A150WUB2</accession>
<evidence type="ECO:0000313" key="3">
    <source>
        <dbReference type="Proteomes" id="UP000075391"/>
    </source>
</evidence>
<dbReference type="RefSeq" id="WP_063242989.1">
    <property type="nucleotide sequence ID" value="NZ_LUKF01000003.1"/>
</dbReference>
<name>A0A150WUB2_BDEBC</name>
<gene>
    <name evidence="2" type="ORF">AZI85_15410</name>
</gene>
<dbReference type="Pfam" id="PF20221">
    <property type="entry name" value="DUF6580"/>
    <property type="match status" value="1"/>
</dbReference>
<dbReference type="OrthoDB" id="9806699at2"/>
<sequence length="173" mass="18889">MKTTQWMTLILMVLVAAFSRLIPHPWNFTAIGAMALFGGTYFPSKKLSMVIPLAALFVSDLVLGFHATMLYVYAGFLAVVLLGWTLREGKTVTRVGTMSLVTSAIFFLVSNFGVWMMEGLYPKTAQGLVACYVAGIPFFGNQILGDVFFTAVLFGGYEAIRKFAPDFAVKATA</sequence>
<evidence type="ECO:0000313" key="2">
    <source>
        <dbReference type="EMBL" id="KYG70075.1"/>
    </source>
</evidence>
<keyword evidence="1" id="KW-1133">Transmembrane helix</keyword>
<dbReference type="EMBL" id="LUKF01000003">
    <property type="protein sequence ID" value="KYG70075.1"/>
    <property type="molecule type" value="Genomic_DNA"/>
</dbReference>
<dbReference type="Proteomes" id="UP000075391">
    <property type="component" value="Unassembled WGS sequence"/>
</dbReference>
<feature type="transmembrane region" description="Helical" evidence="1">
    <location>
        <begin position="129"/>
        <end position="157"/>
    </location>
</feature>
<feature type="transmembrane region" description="Helical" evidence="1">
    <location>
        <begin position="98"/>
        <end position="117"/>
    </location>
</feature>
<dbReference type="InterPro" id="IPR046487">
    <property type="entry name" value="DUF6580"/>
</dbReference>
<feature type="transmembrane region" description="Helical" evidence="1">
    <location>
        <begin position="70"/>
        <end position="86"/>
    </location>
</feature>
<keyword evidence="1" id="KW-0812">Transmembrane</keyword>
<dbReference type="AlphaFoldDB" id="A0A150WUB2"/>